<gene>
    <name evidence="1" type="ORF">Q31b_32480</name>
</gene>
<name>A0A5C6DTC5_9BACT</name>
<dbReference type="EMBL" id="SJPY01000005">
    <property type="protein sequence ID" value="TWU39932.1"/>
    <property type="molecule type" value="Genomic_DNA"/>
</dbReference>
<organism evidence="1 2">
    <name type="scientific">Novipirellula aureliae</name>
    <dbReference type="NCBI Taxonomy" id="2527966"/>
    <lineage>
        <taxon>Bacteria</taxon>
        <taxon>Pseudomonadati</taxon>
        <taxon>Planctomycetota</taxon>
        <taxon>Planctomycetia</taxon>
        <taxon>Pirellulales</taxon>
        <taxon>Pirellulaceae</taxon>
        <taxon>Novipirellula</taxon>
    </lineage>
</organism>
<protein>
    <submittedName>
        <fullName evidence="1">Uncharacterized protein</fullName>
    </submittedName>
</protein>
<sequence>MNQADYIPVACVNGHSLRAPERSVGRTLPCPVCGEPVVVARPRASVSDTGVMRILGEFVPATASSVPAEFRMPADQPESRPCPVCSCAVSESASVCQACHCYVGKSPDYLRSLMRASSSPVRKE</sequence>
<proteinExistence type="predicted"/>
<reference evidence="1 2" key="1">
    <citation type="submission" date="2019-02" db="EMBL/GenBank/DDBJ databases">
        <title>Deep-cultivation of Planctomycetes and their phenomic and genomic characterization uncovers novel biology.</title>
        <authorList>
            <person name="Wiegand S."/>
            <person name="Jogler M."/>
            <person name="Boedeker C."/>
            <person name="Pinto D."/>
            <person name="Vollmers J."/>
            <person name="Rivas-Marin E."/>
            <person name="Kohn T."/>
            <person name="Peeters S.H."/>
            <person name="Heuer A."/>
            <person name="Rast P."/>
            <person name="Oberbeckmann S."/>
            <person name="Bunk B."/>
            <person name="Jeske O."/>
            <person name="Meyerdierks A."/>
            <person name="Storesund J.E."/>
            <person name="Kallscheuer N."/>
            <person name="Luecker S."/>
            <person name="Lage O.M."/>
            <person name="Pohl T."/>
            <person name="Merkel B.J."/>
            <person name="Hornburger P."/>
            <person name="Mueller R.-W."/>
            <person name="Bruemmer F."/>
            <person name="Labrenz M."/>
            <person name="Spormann A.M."/>
            <person name="Op Den Camp H."/>
            <person name="Overmann J."/>
            <person name="Amann R."/>
            <person name="Jetten M.S.M."/>
            <person name="Mascher T."/>
            <person name="Medema M.H."/>
            <person name="Devos D.P."/>
            <person name="Kaster A.-K."/>
            <person name="Ovreas L."/>
            <person name="Rohde M."/>
            <person name="Galperin M.Y."/>
            <person name="Jogler C."/>
        </authorList>
    </citation>
    <scope>NUCLEOTIDE SEQUENCE [LARGE SCALE GENOMIC DNA]</scope>
    <source>
        <strain evidence="1 2">Q31b</strain>
    </source>
</reference>
<dbReference type="Proteomes" id="UP000315471">
    <property type="component" value="Unassembled WGS sequence"/>
</dbReference>
<keyword evidence="2" id="KW-1185">Reference proteome</keyword>
<evidence type="ECO:0000313" key="1">
    <source>
        <dbReference type="EMBL" id="TWU39932.1"/>
    </source>
</evidence>
<comment type="caution">
    <text evidence="1">The sequence shown here is derived from an EMBL/GenBank/DDBJ whole genome shotgun (WGS) entry which is preliminary data.</text>
</comment>
<accession>A0A5C6DTC5</accession>
<dbReference type="AlphaFoldDB" id="A0A5C6DTC5"/>
<dbReference type="OrthoDB" id="286745at2"/>
<evidence type="ECO:0000313" key="2">
    <source>
        <dbReference type="Proteomes" id="UP000315471"/>
    </source>
</evidence>